<evidence type="ECO:0000256" key="2">
    <source>
        <dbReference type="ARBA" id="ARBA00022598"/>
    </source>
</evidence>
<protein>
    <recommendedName>
        <fullName evidence="9">Acetyl-CoA synthetase-like protein</fullName>
    </recommendedName>
</protein>
<evidence type="ECO:0000256" key="3">
    <source>
        <dbReference type="ARBA" id="ARBA00022741"/>
    </source>
</evidence>
<evidence type="ECO:0008006" key="9">
    <source>
        <dbReference type="Google" id="ProtNLM"/>
    </source>
</evidence>
<reference evidence="7" key="1">
    <citation type="journal article" date="2020" name="Fungal Divers.">
        <title>Resolving the Mortierellaceae phylogeny through synthesis of multi-gene phylogenetics and phylogenomics.</title>
        <authorList>
            <person name="Vandepol N."/>
            <person name="Liber J."/>
            <person name="Desiro A."/>
            <person name="Na H."/>
            <person name="Kennedy M."/>
            <person name="Barry K."/>
            <person name="Grigoriev I.V."/>
            <person name="Miller A.N."/>
            <person name="O'Donnell K."/>
            <person name="Stajich J.E."/>
            <person name="Bonito G."/>
        </authorList>
    </citation>
    <scope>NUCLEOTIDE SEQUENCE</scope>
    <source>
        <strain evidence="7">NVP1</strain>
    </source>
</reference>
<dbReference type="InterPro" id="IPR020845">
    <property type="entry name" value="AMP-binding_CS"/>
</dbReference>
<dbReference type="PANTHER" id="PTHR24096:SF149">
    <property type="entry name" value="AMP-BINDING DOMAIN-CONTAINING PROTEIN-RELATED"/>
    <property type="match status" value="1"/>
</dbReference>
<dbReference type="Gene3D" id="2.30.38.10">
    <property type="entry name" value="Luciferase, Domain 3"/>
    <property type="match status" value="1"/>
</dbReference>
<dbReference type="InterPro" id="IPR000873">
    <property type="entry name" value="AMP-dep_synth/lig_dom"/>
</dbReference>
<feature type="domain" description="AMP-binding enzyme C-terminal" evidence="6">
    <location>
        <begin position="439"/>
        <end position="519"/>
    </location>
</feature>
<dbReference type="CDD" id="cd05911">
    <property type="entry name" value="Firefly_Luc_like"/>
    <property type="match status" value="1"/>
</dbReference>
<dbReference type="Proteomes" id="UP000696485">
    <property type="component" value="Unassembled WGS sequence"/>
</dbReference>
<keyword evidence="4" id="KW-0067">ATP-binding</keyword>
<evidence type="ECO:0000256" key="4">
    <source>
        <dbReference type="ARBA" id="ARBA00022840"/>
    </source>
</evidence>
<dbReference type="Pfam" id="PF00501">
    <property type="entry name" value="AMP-binding"/>
    <property type="match status" value="1"/>
</dbReference>
<accession>A0A9P5SP24</accession>
<dbReference type="PANTHER" id="PTHR24096">
    <property type="entry name" value="LONG-CHAIN-FATTY-ACID--COA LIGASE"/>
    <property type="match status" value="1"/>
</dbReference>
<evidence type="ECO:0000256" key="1">
    <source>
        <dbReference type="ARBA" id="ARBA00006432"/>
    </source>
</evidence>
<dbReference type="EMBL" id="JAAAUY010000226">
    <property type="protein sequence ID" value="KAF9333023.1"/>
    <property type="molecule type" value="Genomic_DNA"/>
</dbReference>
<evidence type="ECO:0000313" key="8">
    <source>
        <dbReference type="Proteomes" id="UP000696485"/>
    </source>
</evidence>
<evidence type="ECO:0000313" key="7">
    <source>
        <dbReference type="EMBL" id="KAF9333023.1"/>
    </source>
</evidence>
<organism evidence="7 8">
    <name type="scientific">Podila minutissima</name>
    <dbReference type="NCBI Taxonomy" id="64525"/>
    <lineage>
        <taxon>Eukaryota</taxon>
        <taxon>Fungi</taxon>
        <taxon>Fungi incertae sedis</taxon>
        <taxon>Mucoromycota</taxon>
        <taxon>Mortierellomycotina</taxon>
        <taxon>Mortierellomycetes</taxon>
        <taxon>Mortierellales</taxon>
        <taxon>Mortierellaceae</taxon>
        <taxon>Podila</taxon>
    </lineage>
</organism>
<dbReference type="SUPFAM" id="SSF56801">
    <property type="entry name" value="Acetyl-CoA synthetase-like"/>
    <property type="match status" value="1"/>
</dbReference>
<comment type="similarity">
    <text evidence="1">Belongs to the ATP-dependent AMP-binding enzyme family.</text>
</comment>
<evidence type="ECO:0000259" key="6">
    <source>
        <dbReference type="Pfam" id="PF13193"/>
    </source>
</evidence>
<evidence type="ECO:0000259" key="5">
    <source>
        <dbReference type="Pfam" id="PF00501"/>
    </source>
</evidence>
<keyword evidence="8" id="KW-1185">Reference proteome</keyword>
<dbReference type="GO" id="GO:0016405">
    <property type="term" value="F:CoA-ligase activity"/>
    <property type="evidence" value="ECO:0007669"/>
    <property type="project" value="TreeGrafter"/>
</dbReference>
<proteinExistence type="inferred from homology"/>
<dbReference type="Gene3D" id="3.40.50.980">
    <property type="match status" value="2"/>
</dbReference>
<name>A0A9P5SP24_9FUNG</name>
<dbReference type="InterPro" id="IPR025110">
    <property type="entry name" value="AMP-bd_C"/>
</dbReference>
<dbReference type="InterPro" id="IPR045851">
    <property type="entry name" value="AMP-bd_C_sf"/>
</dbReference>
<sequence>MIFYSPDADPVYPEVDIYHYLDSNPCNVQPSKTLFIDPVSNQSITFGQFQIETKQFAAGLQDTYGFKTKDVLAIFSCNQYDFGIPILGALCAGGVVTTINHSYTVDEVVHQLQDSGAKFMVTTVDLLPTATKAAEICSIAPEHIFLFSADDAASGKISYRSVFAKRLATPVKIDMEDVAYLCYSSGTTGKSKGVMLTHRNITSNLVQIMDYDAEVIKEKDLVVLGFLPLYHIYGLMNCLHISTITGMTTIIMPKFDLPSYLNNIQTYKVTNTFIVPPVALALAKHPMVNDYDLTSLRHIACGAAPLPKDLCEMIEKRLGVYCRQGFGMTEASPLVACIRPGKRMDGSVGPLVAGLTAKVIDTETGKELGVNQEGEWLLRGPNVMKGYINNVEATKHTIEEDGWMHTGDIVYVDEQGNWFVVDRLKELIKMKGFQVAPAELEALLQTHPKVMDCAVIPAYDASQATEIPRAYVVPRPGVEANDELKKDIMEFVAVRVANHKKLRGGVVFIGEIPKSASGKILRKDIVKFDRRDENEKPRL</sequence>
<dbReference type="Gene3D" id="3.30.300.30">
    <property type="match status" value="1"/>
</dbReference>
<keyword evidence="3" id="KW-0547">Nucleotide-binding</keyword>
<dbReference type="Pfam" id="PF13193">
    <property type="entry name" value="AMP-binding_C"/>
    <property type="match status" value="1"/>
</dbReference>
<keyword evidence="2" id="KW-0436">Ligase</keyword>
<dbReference type="FunFam" id="3.30.300.30:FF:000007">
    <property type="entry name" value="4-coumarate--CoA ligase 2"/>
    <property type="match status" value="1"/>
</dbReference>
<dbReference type="PROSITE" id="PS00455">
    <property type="entry name" value="AMP_BINDING"/>
    <property type="match status" value="1"/>
</dbReference>
<feature type="domain" description="AMP-dependent synthetase/ligase" evidence="5">
    <location>
        <begin position="26"/>
        <end position="387"/>
    </location>
</feature>
<comment type="caution">
    <text evidence="7">The sequence shown here is derived from an EMBL/GenBank/DDBJ whole genome shotgun (WGS) entry which is preliminary data.</text>
</comment>
<dbReference type="AlphaFoldDB" id="A0A9P5SP24"/>
<dbReference type="GO" id="GO:0005524">
    <property type="term" value="F:ATP binding"/>
    <property type="evidence" value="ECO:0007669"/>
    <property type="project" value="UniProtKB-KW"/>
</dbReference>
<dbReference type="FunFam" id="3.40.50.12780:FF:000003">
    <property type="entry name" value="Long-chain-fatty-acid--CoA ligase FadD"/>
    <property type="match status" value="1"/>
</dbReference>
<gene>
    <name evidence="7" type="ORF">BG006_004090</name>
</gene>